<gene>
    <name evidence="7" type="ORF">C491_10304</name>
</gene>
<dbReference type="Proteomes" id="UP000011688">
    <property type="component" value="Unassembled WGS sequence"/>
</dbReference>
<keyword evidence="8" id="KW-1185">Reference proteome</keyword>
<dbReference type="AlphaFoldDB" id="L9X8X7"/>
<keyword evidence="4 5" id="KW-0472">Membrane</keyword>
<dbReference type="EMBL" id="AOIB01000021">
    <property type="protein sequence ID" value="ELY58180.1"/>
    <property type="molecule type" value="Genomic_DNA"/>
</dbReference>
<feature type="transmembrane region" description="Helical" evidence="5">
    <location>
        <begin position="20"/>
        <end position="41"/>
    </location>
</feature>
<keyword evidence="2 5" id="KW-0812">Transmembrane</keyword>
<evidence type="ECO:0000259" key="6">
    <source>
        <dbReference type="Pfam" id="PF06271"/>
    </source>
</evidence>
<keyword evidence="3 5" id="KW-1133">Transmembrane helix</keyword>
<feature type="domain" description="RDD" evidence="6">
    <location>
        <begin position="17"/>
        <end position="131"/>
    </location>
</feature>
<dbReference type="PANTHER" id="PTHR38480:SF1">
    <property type="entry name" value="SLR0254 PROTEIN"/>
    <property type="match status" value="1"/>
</dbReference>
<dbReference type="InterPro" id="IPR010432">
    <property type="entry name" value="RDD"/>
</dbReference>
<dbReference type="eggNOG" id="arCOG03633">
    <property type="taxonomic scope" value="Archaea"/>
</dbReference>
<evidence type="ECO:0000256" key="1">
    <source>
        <dbReference type="ARBA" id="ARBA00004141"/>
    </source>
</evidence>
<accession>L9X8X7</accession>
<dbReference type="PANTHER" id="PTHR38480">
    <property type="entry name" value="SLR0254 PROTEIN"/>
    <property type="match status" value="1"/>
</dbReference>
<evidence type="ECO:0000256" key="2">
    <source>
        <dbReference type="ARBA" id="ARBA00022692"/>
    </source>
</evidence>
<comment type="subcellular location">
    <subcellularLocation>
        <location evidence="1">Membrane</location>
        <topology evidence="1">Multi-pass membrane protein</topology>
    </subcellularLocation>
</comment>
<sequence length="139" mass="14624">METTKRGYAGTEGDVILPRVAGFLIDHVLTVILGVGLLFAMGPETTAGVYFFGAVAYLGYFVALEAAVGQTVGKYIAGVAVVNPDGTPISVGQALVRNVLRIVDGILNYAVGLVVMLVTDDRQRIGDLAAGTRVVRSRR</sequence>
<feature type="transmembrane region" description="Helical" evidence="5">
    <location>
        <begin position="47"/>
        <end position="68"/>
    </location>
</feature>
<dbReference type="OrthoDB" id="288430at2157"/>
<name>L9X8X7_9EURY</name>
<reference evidence="7 8" key="1">
    <citation type="journal article" date="2014" name="PLoS Genet.">
        <title>Phylogenetically driven sequencing of extremely halophilic archaea reveals strategies for static and dynamic osmo-response.</title>
        <authorList>
            <person name="Becker E.A."/>
            <person name="Seitzer P.M."/>
            <person name="Tritt A."/>
            <person name="Larsen D."/>
            <person name="Krusor M."/>
            <person name="Yao A.I."/>
            <person name="Wu D."/>
            <person name="Madern D."/>
            <person name="Eisen J.A."/>
            <person name="Darling A.E."/>
            <person name="Facciotti M.T."/>
        </authorList>
    </citation>
    <scope>NUCLEOTIDE SEQUENCE [LARGE SCALE GENOMIC DNA]</scope>
    <source>
        <strain evidence="7 8">DSM 10524</strain>
    </source>
</reference>
<evidence type="ECO:0000256" key="5">
    <source>
        <dbReference type="SAM" id="Phobius"/>
    </source>
</evidence>
<dbReference type="RefSeq" id="WP_005555852.1">
    <property type="nucleotide sequence ID" value="NZ_AOIB01000021.1"/>
</dbReference>
<evidence type="ECO:0000313" key="8">
    <source>
        <dbReference type="Proteomes" id="UP000011688"/>
    </source>
</evidence>
<protein>
    <submittedName>
        <fullName evidence="7">RDD domain-containing protein</fullName>
    </submittedName>
</protein>
<dbReference type="Pfam" id="PF06271">
    <property type="entry name" value="RDD"/>
    <property type="match status" value="1"/>
</dbReference>
<proteinExistence type="predicted"/>
<organism evidence="7 8">
    <name type="scientific">Natronococcus amylolyticus DSM 10524</name>
    <dbReference type="NCBI Taxonomy" id="1227497"/>
    <lineage>
        <taxon>Archaea</taxon>
        <taxon>Methanobacteriati</taxon>
        <taxon>Methanobacteriota</taxon>
        <taxon>Stenosarchaea group</taxon>
        <taxon>Halobacteria</taxon>
        <taxon>Halobacteriales</taxon>
        <taxon>Natrialbaceae</taxon>
        <taxon>Natronococcus</taxon>
    </lineage>
</organism>
<dbReference type="STRING" id="1227497.C491_10304"/>
<evidence type="ECO:0000313" key="7">
    <source>
        <dbReference type="EMBL" id="ELY58180.1"/>
    </source>
</evidence>
<evidence type="ECO:0000256" key="4">
    <source>
        <dbReference type="ARBA" id="ARBA00023136"/>
    </source>
</evidence>
<dbReference type="GO" id="GO:0016020">
    <property type="term" value="C:membrane"/>
    <property type="evidence" value="ECO:0007669"/>
    <property type="project" value="UniProtKB-SubCell"/>
</dbReference>
<comment type="caution">
    <text evidence="7">The sequence shown here is derived from an EMBL/GenBank/DDBJ whole genome shotgun (WGS) entry which is preliminary data.</text>
</comment>
<evidence type="ECO:0000256" key="3">
    <source>
        <dbReference type="ARBA" id="ARBA00022989"/>
    </source>
</evidence>